<dbReference type="InterPro" id="IPR036537">
    <property type="entry name" value="Adaptor_Cbl_N_dom_sf"/>
</dbReference>
<comment type="caution">
    <text evidence="3">The sequence shown here is derived from an EMBL/GenBank/DDBJ whole genome shotgun (WGS) entry which is preliminary data.</text>
</comment>
<dbReference type="Proteomes" id="UP001203297">
    <property type="component" value="Unassembled WGS sequence"/>
</dbReference>
<dbReference type="Pfam" id="PF22215">
    <property type="entry name" value="MLKL_N"/>
    <property type="match status" value="1"/>
</dbReference>
<keyword evidence="4" id="KW-1185">Reference proteome</keyword>
<dbReference type="CDD" id="cd21037">
    <property type="entry name" value="MLKL_NTD"/>
    <property type="match status" value="1"/>
</dbReference>
<dbReference type="Gene3D" id="1.20.930.20">
    <property type="entry name" value="Adaptor protein Cbl, N-terminal domain"/>
    <property type="match status" value="1"/>
</dbReference>
<name>A0AAD4LZ25_9AGAM</name>
<reference evidence="3" key="1">
    <citation type="journal article" date="2022" name="New Phytol.">
        <title>Evolutionary transition to the ectomycorrhizal habit in the genomes of a hyperdiverse lineage of mushroom-forming fungi.</title>
        <authorList>
            <person name="Looney B."/>
            <person name="Miyauchi S."/>
            <person name="Morin E."/>
            <person name="Drula E."/>
            <person name="Courty P.E."/>
            <person name="Kohler A."/>
            <person name="Kuo A."/>
            <person name="LaButti K."/>
            <person name="Pangilinan J."/>
            <person name="Lipzen A."/>
            <person name="Riley R."/>
            <person name="Andreopoulos W."/>
            <person name="He G."/>
            <person name="Johnson J."/>
            <person name="Nolan M."/>
            <person name="Tritt A."/>
            <person name="Barry K.W."/>
            <person name="Grigoriev I.V."/>
            <person name="Nagy L.G."/>
            <person name="Hibbett D."/>
            <person name="Henrissat B."/>
            <person name="Matheny P.B."/>
            <person name="Labbe J."/>
            <person name="Martin F.M."/>
        </authorList>
    </citation>
    <scope>NUCLEOTIDE SEQUENCE</scope>
    <source>
        <strain evidence="3">BPL690</strain>
    </source>
</reference>
<accession>A0AAD4LZ25</accession>
<evidence type="ECO:0000313" key="4">
    <source>
        <dbReference type="Proteomes" id="UP001203297"/>
    </source>
</evidence>
<dbReference type="GO" id="GO:0007166">
    <property type="term" value="P:cell surface receptor signaling pathway"/>
    <property type="evidence" value="ECO:0007669"/>
    <property type="project" value="InterPro"/>
</dbReference>
<organism evidence="3 4">
    <name type="scientific">Multifurca ochricompacta</name>
    <dbReference type="NCBI Taxonomy" id="376703"/>
    <lineage>
        <taxon>Eukaryota</taxon>
        <taxon>Fungi</taxon>
        <taxon>Dikarya</taxon>
        <taxon>Basidiomycota</taxon>
        <taxon>Agaricomycotina</taxon>
        <taxon>Agaricomycetes</taxon>
        <taxon>Russulales</taxon>
        <taxon>Russulaceae</taxon>
        <taxon>Multifurca</taxon>
    </lineage>
</organism>
<evidence type="ECO:0000256" key="1">
    <source>
        <dbReference type="SAM" id="MobiDB-lite"/>
    </source>
</evidence>
<dbReference type="InterPro" id="IPR059179">
    <property type="entry name" value="MLKL-like_MCAfunc"/>
</dbReference>
<feature type="domain" description="Mixed lineage kinase" evidence="2">
    <location>
        <begin position="47"/>
        <end position="147"/>
    </location>
</feature>
<proteinExistence type="predicted"/>
<dbReference type="AlphaFoldDB" id="A0AAD4LZ25"/>
<dbReference type="EMBL" id="WTXG01000062">
    <property type="protein sequence ID" value="KAI0295110.1"/>
    <property type="molecule type" value="Genomic_DNA"/>
</dbReference>
<protein>
    <recommendedName>
        <fullName evidence="2">Mixed lineage kinase domain-containing protein</fullName>
    </recommendedName>
</protein>
<feature type="region of interest" description="Disordered" evidence="1">
    <location>
        <begin position="295"/>
        <end position="325"/>
    </location>
</feature>
<gene>
    <name evidence="3" type="ORF">B0F90DRAFT_1670229</name>
</gene>
<feature type="compositionally biased region" description="Basic and acidic residues" evidence="1">
    <location>
        <begin position="295"/>
        <end position="310"/>
    </location>
</feature>
<sequence length="725" mass="79433">MSLKAIRRSTGSNALDWMVTSTQIASNVSSMLPFPPTMAAATILLAIIQIIADIKVNQEDCLRLAQRAARLLTAIGQRMDGKWEDAPQSLLESIREFEATLLSIRDFMFKAAQTKWISRFVAKTNIQDALVQYDQQLRDAATSFQVASLIEIHYAIGAMKGGSAKNLSTITDAEVVTSPIESLETRPLSCSTLESSFESIRRSRDSTESTISSFTFVDADPENLVPESDAQPPALPVPTEEEEFLDGINGETDEFGFRRYHQSDVIVRRANRKAVGWFAGTSEAQAAGQKMTIKRYDGPKDPALKRKPDRSAYQPAMGERHKNVEKSSVSLRMNRLVMPFINEVLNGSHENLPQIVGYSDGKAQTPFILLASAIGHAQQQLSLSENEAQDFIDHATYSIDNDNNVIVGLPPPREGWVTGRSYGLEESLAERALQYLKEPMNAEEAALQAGSSQTTVSLNKYKQLKGLLSSLLPRRREGPGLSSELEDLLDDADEDNPLTLRALRALCIEQSRHDQTWQARAPIGAIKTGDYGYIPGRSNDFANFVRLGNILDSEGGKAMEVVGETHGTMIVRSGGFNGFHQRQPASPFLIPNEMECWPVALPPRGNATLFVHHETGLASVNSFNRPPGFGAPAPGVAGFPRPGGFGSTPGFPHHGFGAQAHAAMPSIVYLVTSSRPDFLAYITDDPMGRPRPRETRSTSWCFSCRSGCPVGYVDYIQLDAEDVAL</sequence>
<evidence type="ECO:0000259" key="2">
    <source>
        <dbReference type="Pfam" id="PF22215"/>
    </source>
</evidence>
<evidence type="ECO:0000313" key="3">
    <source>
        <dbReference type="EMBL" id="KAI0295110.1"/>
    </source>
</evidence>
<dbReference type="InterPro" id="IPR054000">
    <property type="entry name" value="MLKL_N"/>
</dbReference>